<evidence type="ECO:0000313" key="2">
    <source>
        <dbReference type="Proteomes" id="UP000753802"/>
    </source>
</evidence>
<reference evidence="1 2" key="1">
    <citation type="submission" date="2020-01" db="EMBL/GenBank/DDBJ databases">
        <title>Genome analysis.</title>
        <authorList>
            <person name="Wu S."/>
            <person name="Wang G."/>
        </authorList>
    </citation>
    <scope>NUCLEOTIDE SEQUENCE [LARGE SCALE GENOMIC DNA]</scope>
    <source>
        <strain evidence="1 2">SYL130</strain>
    </source>
</reference>
<name>A0ABW9ZUM6_9BACT</name>
<comment type="caution">
    <text evidence="1">The sequence shown here is derived from an EMBL/GenBank/DDBJ whole genome shotgun (WGS) entry which is preliminary data.</text>
</comment>
<keyword evidence="2" id="KW-1185">Reference proteome</keyword>
<protein>
    <recommendedName>
        <fullName evidence="3">Ferritin-like metal-binding protein YciE</fullName>
    </recommendedName>
</protein>
<dbReference type="EMBL" id="JAACJS010000002">
    <property type="protein sequence ID" value="NCI48923.1"/>
    <property type="molecule type" value="Genomic_DNA"/>
</dbReference>
<evidence type="ECO:0008006" key="3">
    <source>
        <dbReference type="Google" id="ProtNLM"/>
    </source>
</evidence>
<dbReference type="Proteomes" id="UP000753802">
    <property type="component" value="Unassembled WGS sequence"/>
</dbReference>
<dbReference type="RefSeq" id="WP_161817231.1">
    <property type="nucleotide sequence ID" value="NZ_JAACJS010000002.1"/>
</dbReference>
<accession>A0ABW9ZUM6</accession>
<evidence type="ECO:0000313" key="1">
    <source>
        <dbReference type="EMBL" id="NCI48923.1"/>
    </source>
</evidence>
<sequence length="96" mass="10896">MKDPDIEQLAGDGKGYQLNMGHVLEFLMARTIANSFLSAEILKRQIELEQLIKTGKTDHEKAAQECNTICEQLRTAADNEKNNVISHLYFMNKEAE</sequence>
<proteinExistence type="predicted"/>
<organism evidence="1 2">
    <name type="scientific">Sediminibacterium roseum</name>
    <dbReference type="NCBI Taxonomy" id="1978412"/>
    <lineage>
        <taxon>Bacteria</taxon>
        <taxon>Pseudomonadati</taxon>
        <taxon>Bacteroidota</taxon>
        <taxon>Chitinophagia</taxon>
        <taxon>Chitinophagales</taxon>
        <taxon>Chitinophagaceae</taxon>
        <taxon>Sediminibacterium</taxon>
    </lineage>
</organism>
<gene>
    <name evidence="1" type="ORF">GWC95_03245</name>
</gene>